<keyword evidence="2" id="KW-0472">Membrane</keyword>
<organism evidence="3 4">
    <name type="scientific">Stieleria neptunia</name>
    <dbReference type="NCBI Taxonomy" id="2527979"/>
    <lineage>
        <taxon>Bacteria</taxon>
        <taxon>Pseudomonadati</taxon>
        <taxon>Planctomycetota</taxon>
        <taxon>Planctomycetia</taxon>
        <taxon>Pirellulales</taxon>
        <taxon>Pirellulaceae</taxon>
        <taxon>Stieleria</taxon>
    </lineage>
</organism>
<dbReference type="RefSeq" id="WP_145386622.1">
    <property type="nucleotide sequence ID" value="NZ_CP037423.1"/>
</dbReference>
<proteinExistence type="predicted"/>
<accession>A0A518HQ30</accession>
<dbReference type="Proteomes" id="UP000319004">
    <property type="component" value="Chromosome"/>
</dbReference>
<protein>
    <submittedName>
        <fullName evidence="3">Uncharacterized protein</fullName>
    </submittedName>
</protein>
<feature type="region of interest" description="Disordered" evidence="1">
    <location>
        <begin position="518"/>
        <end position="602"/>
    </location>
</feature>
<dbReference type="OrthoDB" id="266533at2"/>
<keyword evidence="2" id="KW-0812">Transmembrane</keyword>
<feature type="compositionally biased region" description="Pro residues" evidence="1">
    <location>
        <begin position="538"/>
        <end position="590"/>
    </location>
</feature>
<evidence type="ECO:0000313" key="3">
    <source>
        <dbReference type="EMBL" id="QDV42897.1"/>
    </source>
</evidence>
<dbReference type="EMBL" id="CP037423">
    <property type="protein sequence ID" value="QDV42897.1"/>
    <property type="molecule type" value="Genomic_DNA"/>
</dbReference>
<dbReference type="AlphaFoldDB" id="A0A518HQ30"/>
<evidence type="ECO:0000313" key="4">
    <source>
        <dbReference type="Proteomes" id="UP000319004"/>
    </source>
</evidence>
<name>A0A518HQ30_9BACT</name>
<keyword evidence="2" id="KW-1133">Transmembrane helix</keyword>
<sequence>MDQVKEYLAVAIKHGFWIGSSIVLIGALAVWYLSTSDLNEKTESQIRKIEGDVQKVTQYRSELSTQPNDLSHQWMNEKIDIRKEEVLQAWQNVFDAQRHILTWPDKLKDDFLIEFKYVKDPETGIVDRNTLKLPFEKYELFPPSSDPDQVNPELLRRYEQYIGETLPSYAEIAGAEWTADFSKRGAGMGASYGMDEMMMGTGRTRQAKINITGAVEEPVVIWSTSSQETVLKDLFPWRGVKDYPSELDVYYSQENLWILKQLLQIVAAVNGGAQQSFEAEIREIKNLSIGKSVTFNQGSISDPGSRATAGFGGGMGMDDMEGYGDMDMYEMDSMMSGGTGGIESEGADPGDSRYVNTANEPIDAASLRSAFSSNDPGQVAIAVAKRVPVMMHLQMNQQSIARLLAACGSAPLMVDVRQVRVMPKGGSTSGGGGGGGYGDMMGMGMEDEMMGGMGMGDMSMGGMGGMGGGASVGAPEDYPMDMEVEIYGLIYFYNPPSEESLGIEKVKDDVSIDESAEVIDALPGPTDTEPTTTAEPPTATPPATEPPATTPPAAVPPADTPPAATPPADTPPADTPPAATPPAATPPAATPPTAMAIPVAIP</sequence>
<reference evidence="3 4" key="1">
    <citation type="submission" date="2019-03" db="EMBL/GenBank/DDBJ databases">
        <title>Deep-cultivation of Planctomycetes and their phenomic and genomic characterization uncovers novel biology.</title>
        <authorList>
            <person name="Wiegand S."/>
            <person name="Jogler M."/>
            <person name="Boedeker C."/>
            <person name="Pinto D."/>
            <person name="Vollmers J."/>
            <person name="Rivas-Marin E."/>
            <person name="Kohn T."/>
            <person name="Peeters S.H."/>
            <person name="Heuer A."/>
            <person name="Rast P."/>
            <person name="Oberbeckmann S."/>
            <person name="Bunk B."/>
            <person name="Jeske O."/>
            <person name="Meyerdierks A."/>
            <person name="Storesund J.E."/>
            <person name="Kallscheuer N."/>
            <person name="Luecker S."/>
            <person name="Lage O.M."/>
            <person name="Pohl T."/>
            <person name="Merkel B.J."/>
            <person name="Hornburger P."/>
            <person name="Mueller R.-W."/>
            <person name="Bruemmer F."/>
            <person name="Labrenz M."/>
            <person name="Spormann A.M."/>
            <person name="Op den Camp H."/>
            <person name="Overmann J."/>
            <person name="Amann R."/>
            <person name="Jetten M.S.M."/>
            <person name="Mascher T."/>
            <person name="Medema M.H."/>
            <person name="Devos D.P."/>
            <person name="Kaster A.-K."/>
            <person name="Ovreas L."/>
            <person name="Rohde M."/>
            <person name="Galperin M.Y."/>
            <person name="Jogler C."/>
        </authorList>
    </citation>
    <scope>NUCLEOTIDE SEQUENCE [LARGE SCALE GENOMIC DNA]</scope>
    <source>
        <strain evidence="3 4">Enr13</strain>
    </source>
</reference>
<feature type="transmembrane region" description="Helical" evidence="2">
    <location>
        <begin position="7"/>
        <end position="33"/>
    </location>
</feature>
<dbReference type="KEGG" id="snep:Enr13x_27480"/>
<feature type="compositionally biased region" description="Low complexity" evidence="1">
    <location>
        <begin position="525"/>
        <end position="537"/>
    </location>
</feature>
<keyword evidence="4" id="KW-1185">Reference proteome</keyword>
<gene>
    <name evidence="3" type="ORF">Enr13x_27480</name>
</gene>
<evidence type="ECO:0000256" key="2">
    <source>
        <dbReference type="SAM" id="Phobius"/>
    </source>
</evidence>
<evidence type="ECO:0000256" key="1">
    <source>
        <dbReference type="SAM" id="MobiDB-lite"/>
    </source>
</evidence>